<dbReference type="Proteomes" id="UP000702952">
    <property type="component" value="Unassembled WGS sequence"/>
</dbReference>
<dbReference type="EMBL" id="JAAMAY010000014">
    <property type="protein sequence ID" value="NTC28095.1"/>
    <property type="molecule type" value="Genomic_DNA"/>
</dbReference>
<dbReference type="AlphaFoldDB" id="A0AA44F2X1"/>
<sequence length="149" mass="16772">MTRSNFRQRDMERIFRAAKAIGASVQIDLKTLVVTVLPGATSAREAESEHLPIGKENWDDEQSPITPPFDGRELNAMEVLFKLPDGLWTSASTIRSFGPHSQQKLLTRGYIETSSIGGDTTGKCEIRITEIGRAAWMRYQRHIRAHPHL</sequence>
<name>A0AA44F2X1_AGRTU</name>
<gene>
    <name evidence="1" type="ORF">G6M46_07995</name>
</gene>
<protein>
    <submittedName>
        <fullName evidence="1">Uncharacterized protein</fullName>
    </submittedName>
</protein>
<accession>A0AA44F2X1</accession>
<comment type="caution">
    <text evidence="1">The sequence shown here is derived from an EMBL/GenBank/DDBJ whole genome shotgun (WGS) entry which is preliminary data.</text>
</comment>
<evidence type="ECO:0000313" key="1">
    <source>
        <dbReference type="EMBL" id="NTC28095.1"/>
    </source>
</evidence>
<reference evidence="1" key="1">
    <citation type="journal article" date="2020" name="Science">
        <title>Unexpected conservation and global transmission of agrobacterial virulence plasmids.</title>
        <authorList>
            <person name="Weisberg A.J."/>
            <person name="Davis E.W. 2nd"/>
            <person name="Tabima J."/>
            <person name="Belcher M.S."/>
            <person name="Miller M."/>
            <person name="Kuo C.H."/>
            <person name="Loper J.E."/>
            <person name="Grunwald N.J."/>
            <person name="Putnam M.L."/>
            <person name="Chang J.H."/>
        </authorList>
    </citation>
    <scope>NUCLEOTIDE SEQUENCE</scope>
    <source>
        <strain evidence="1">17-1853-1a</strain>
    </source>
</reference>
<evidence type="ECO:0000313" key="2">
    <source>
        <dbReference type="Proteomes" id="UP000702952"/>
    </source>
</evidence>
<proteinExistence type="predicted"/>
<dbReference type="RefSeq" id="WP_065659688.1">
    <property type="nucleotide sequence ID" value="NZ_CP123839.1"/>
</dbReference>
<organism evidence="1 2">
    <name type="scientific">Agrobacterium tumefaciens</name>
    <dbReference type="NCBI Taxonomy" id="358"/>
    <lineage>
        <taxon>Bacteria</taxon>
        <taxon>Pseudomonadati</taxon>
        <taxon>Pseudomonadota</taxon>
        <taxon>Alphaproteobacteria</taxon>
        <taxon>Hyphomicrobiales</taxon>
        <taxon>Rhizobiaceae</taxon>
        <taxon>Rhizobium/Agrobacterium group</taxon>
        <taxon>Agrobacterium</taxon>
        <taxon>Agrobacterium tumefaciens complex</taxon>
    </lineage>
</organism>